<dbReference type="EMBL" id="AB853026">
    <property type="protein sequence ID" value="BAO18945.1"/>
    <property type="molecule type" value="Genomic_DNA"/>
</dbReference>
<reference evidence="2" key="1">
    <citation type="journal article" date="2014" name="Microbiology">
        <title>A 2,4-dichlorophenoxyacetic acid degradation plasmid pM7012 discloses distribution of an unclassified megaplasmid group across bacterial species.</title>
        <authorList>
            <person name="Sakai Y."/>
            <person name="Ogawa N."/>
            <person name="Shimomura Y."/>
            <person name="Fujii T."/>
        </authorList>
    </citation>
    <scope>NUCLEOTIDE SEQUENCE</scope>
    <source>
        <strain evidence="2">M701</strain>
    </source>
</reference>
<feature type="region of interest" description="Disordered" evidence="1">
    <location>
        <begin position="167"/>
        <end position="187"/>
    </location>
</feature>
<proteinExistence type="predicted"/>
<reference evidence="2" key="2">
    <citation type="submission" date="2024-06" db="EMBL/GenBank/DDBJ databases">
        <authorList>
            <person name="Sakai Y."/>
            <person name="Fujii T."/>
        </authorList>
    </citation>
    <scope>NUCLEOTIDE SEQUENCE</scope>
    <source>
        <strain evidence="2">M701</strain>
        <plasmid evidence="2">pM7012</plasmid>
    </source>
</reference>
<keyword evidence="2" id="KW-0614">Plasmid</keyword>
<name>V5YN06_9BURK</name>
<protein>
    <submittedName>
        <fullName evidence="2">Uncharacterized protein</fullName>
    </submittedName>
</protein>
<evidence type="ECO:0000313" key="2">
    <source>
        <dbReference type="EMBL" id="BAO18945.1"/>
    </source>
</evidence>
<sequence length="187" mass="20528">MRIAITAGESGQRVTDLRAQALAFAEEHALRTCTGPVPGYCPFLDVDELIAAWHAGFRKACRSRGYLTADEMDAMLAEMAESANRSCGLVYELFAERFSGSVDSMAEGWSDEARSQFIALANNHGYCSREERDAADSSRREEGLCSHFLDAQTCPCGCFEGDDDYVYESPGPFYPDDDDENGEPSST</sequence>
<organism evidence="2">
    <name type="scientific">Burkholderia sp. M701</name>
    <dbReference type="NCBI Taxonomy" id="326454"/>
    <lineage>
        <taxon>Bacteria</taxon>
        <taxon>Pseudomonadati</taxon>
        <taxon>Pseudomonadota</taxon>
        <taxon>Betaproteobacteria</taxon>
        <taxon>Burkholderiales</taxon>
        <taxon>Burkholderiaceae</taxon>
        <taxon>Burkholderia</taxon>
    </lineage>
</organism>
<geneLocation type="plasmid" evidence="2">
    <name>pM7012</name>
</geneLocation>
<feature type="compositionally biased region" description="Acidic residues" evidence="1">
    <location>
        <begin position="175"/>
        <end position="187"/>
    </location>
</feature>
<evidence type="ECO:0000256" key="1">
    <source>
        <dbReference type="SAM" id="MobiDB-lite"/>
    </source>
</evidence>
<dbReference type="AlphaFoldDB" id="V5YN06"/>
<accession>V5YN06</accession>